<feature type="compositionally biased region" description="Low complexity" evidence="1">
    <location>
        <begin position="292"/>
        <end position="301"/>
    </location>
</feature>
<feature type="compositionally biased region" description="Polar residues" evidence="1">
    <location>
        <begin position="25"/>
        <end position="46"/>
    </location>
</feature>
<gene>
    <name evidence="2" type="ORF">CC1G_05653</name>
</gene>
<feature type="region of interest" description="Disordered" evidence="1">
    <location>
        <begin position="1"/>
        <end position="222"/>
    </location>
</feature>
<feature type="compositionally biased region" description="Pro residues" evidence="1">
    <location>
        <begin position="573"/>
        <end position="588"/>
    </location>
</feature>
<evidence type="ECO:0000313" key="3">
    <source>
        <dbReference type="Proteomes" id="UP000001861"/>
    </source>
</evidence>
<feature type="compositionally biased region" description="Low complexity" evidence="1">
    <location>
        <begin position="334"/>
        <end position="344"/>
    </location>
</feature>
<feature type="compositionally biased region" description="Basic residues" evidence="1">
    <location>
        <begin position="189"/>
        <end position="198"/>
    </location>
</feature>
<dbReference type="STRING" id="240176.A8P1T4"/>
<dbReference type="OrthoDB" id="2690066at2759"/>
<feature type="compositionally biased region" description="Low complexity" evidence="1">
    <location>
        <begin position="466"/>
        <end position="483"/>
    </location>
</feature>
<feature type="compositionally biased region" description="Polar residues" evidence="1">
    <location>
        <begin position="611"/>
        <end position="624"/>
    </location>
</feature>
<feature type="region of interest" description="Disordered" evidence="1">
    <location>
        <begin position="853"/>
        <end position="880"/>
    </location>
</feature>
<dbReference type="Proteomes" id="UP000001861">
    <property type="component" value="Unassembled WGS sequence"/>
</dbReference>
<evidence type="ECO:0000256" key="1">
    <source>
        <dbReference type="SAM" id="MobiDB-lite"/>
    </source>
</evidence>
<dbReference type="EMBL" id="AACS02000013">
    <property type="protein sequence ID" value="EAU83749.1"/>
    <property type="molecule type" value="Genomic_DNA"/>
</dbReference>
<protein>
    <submittedName>
        <fullName evidence="2">Uncharacterized protein</fullName>
    </submittedName>
</protein>
<dbReference type="InParanoid" id="A8P1T4"/>
<dbReference type="OMA" id="TVANWMF"/>
<feature type="region of interest" description="Disordered" evidence="1">
    <location>
        <begin position="235"/>
        <end position="759"/>
    </location>
</feature>
<dbReference type="AlphaFoldDB" id="A8P1T4"/>
<proteinExistence type="predicted"/>
<keyword evidence="3" id="KW-1185">Reference proteome</keyword>
<dbReference type="eggNOG" id="ENOG502SU89">
    <property type="taxonomic scope" value="Eukaryota"/>
</dbReference>
<feature type="compositionally biased region" description="Basic and acidic residues" evidence="1">
    <location>
        <begin position="663"/>
        <end position="674"/>
    </location>
</feature>
<comment type="caution">
    <text evidence="2">The sequence shown here is derived from an EMBL/GenBank/DDBJ whole genome shotgun (WGS) entry which is preliminary data.</text>
</comment>
<feature type="compositionally biased region" description="Basic and acidic residues" evidence="1">
    <location>
        <begin position="730"/>
        <end position="759"/>
    </location>
</feature>
<dbReference type="GeneID" id="6014742"/>
<organism evidence="2 3">
    <name type="scientific">Coprinopsis cinerea (strain Okayama-7 / 130 / ATCC MYA-4618 / FGSC 9003)</name>
    <name type="common">Inky cap fungus</name>
    <name type="synonym">Hormographiella aspergillata</name>
    <dbReference type="NCBI Taxonomy" id="240176"/>
    <lineage>
        <taxon>Eukaryota</taxon>
        <taxon>Fungi</taxon>
        <taxon>Dikarya</taxon>
        <taxon>Basidiomycota</taxon>
        <taxon>Agaricomycotina</taxon>
        <taxon>Agaricomycetes</taxon>
        <taxon>Agaricomycetidae</taxon>
        <taxon>Agaricales</taxon>
        <taxon>Agaricineae</taxon>
        <taxon>Psathyrellaceae</taxon>
        <taxon>Coprinopsis</taxon>
    </lineage>
</organism>
<name>A8P1T4_COPC7</name>
<reference evidence="2 3" key="1">
    <citation type="journal article" date="2010" name="Proc. Natl. Acad. Sci. U.S.A.">
        <title>Insights into evolution of multicellular fungi from the assembled chromosomes of the mushroom Coprinopsis cinerea (Coprinus cinereus).</title>
        <authorList>
            <person name="Stajich J.E."/>
            <person name="Wilke S.K."/>
            <person name="Ahren D."/>
            <person name="Au C.H."/>
            <person name="Birren B.W."/>
            <person name="Borodovsky M."/>
            <person name="Burns C."/>
            <person name="Canback B."/>
            <person name="Casselton L.A."/>
            <person name="Cheng C.K."/>
            <person name="Deng J."/>
            <person name="Dietrich F.S."/>
            <person name="Fargo D.C."/>
            <person name="Farman M.L."/>
            <person name="Gathman A.C."/>
            <person name="Goldberg J."/>
            <person name="Guigo R."/>
            <person name="Hoegger P.J."/>
            <person name="Hooker J.B."/>
            <person name="Huggins A."/>
            <person name="James T.Y."/>
            <person name="Kamada T."/>
            <person name="Kilaru S."/>
            <person name="Kodira C."/>
            <person name="Kues U."/>
            <person name="Kupfer D."/>
            <person name="Kwan H.S."/>
            <person name="Lomsadze A."/>
            <person name="Li W."/>
            <person name="Lilly W.W."/>
            <person name="Ma L.J."/>
            <person name="Mackey A.J."/>
            <person name="Manning G."/>
            <person name="Martin F."/>
            <person name="Muraguchi H."/>
            <person name="Natvig D.O."/>
            <person name="Palmerini H."/>
            <person name="Ramesh M.A."/>
            <person name="Rehmeyer C.J."/>
            <person name="Roe B.A."/>
            <person name="Shenoy N."/>
            <person name="Stanke M."/>
            <person name="Ter-Hovhannisyan V."/>
            <person name="Tunlid A."/>
            <person name="Velagapudi R."/>
            <person name="Vision T.J."/>
            <person name="Zeng Q."/>
            <person name="Zolan M.E."/>
            <person name="Pukkila P.J."/>
        </authorList>
    </citation>
    <scope>NUCLEOTIDE SEQUENCE [LARGE SCALE GENOMIC DNA]</scope>
    <source>
        <strain evidence="3">Okayama-7 / 130 / ATCC MYA-4618 / FGSC 9003</strain>
    </source>
</reference>
<dbReference type="RefSeq" id="XP_001838172.1">
    <property type="nucleotide sequence ID" value="XM_001838120.1"/>
</dbReference>
<feature type="compositionally biased region" description="Low complexity" evidence="1">
    <location>
        <begin position="395"/>
        <end position="413"/>
    </location>
</feature>
<sequence length="880" mass="93953">MFDNTLKEEDEEEESRSAALDEPEPTSSPGLTNRSSAPSDEGTSYPITPPDPAYNNNLPTKGKPLAGWDDTESPYHTGSSSEPGVGIAFPSTNYNDIPIPPRPTTPKKLRKKGKDGYDSDGGYLSEGGKKAQKKEEKARLKEEKREQKEEDRKRKKSFGQVIRGSKKAEDASGYDTDGAGVASSSKSPFKSKSKKPKSKNASTDTGAGYETDAGYASAGSGLKKGKSRFFKISLKGSRPDLKSDASEPLPPPLPTEPVTLPIAERFATSLGALMPGSPSTKLSNPELPAPSVPSTTSSSKVELPSIQPSEPLDFDSMPSTTPTPSTPKPPVDRSSLSSGESSSSQRPRIPLLFREVNAGSGHRGAGAGSISTINSTQASSIHSGTSHQQPVSPITSTKSGRPSSSSSGPTTGSLKATPTISYPITRAASPAPPTSPTSSMDVGKNNSSAIENGYSRGPSPLPTSPSSPYVVVTPSMTSSPVYPNGNNTLSPPAVTTPLSPPVRDHVPVRPRNPPTDGFGPRSNLTSPPPNHGRLSPNPEMRSRRLSPLLVPQDVSSKGNTPLPSPNVLAYYDIPPPSPPPMGPLPSVPPGAGATPSNPPPSHLRSKLVGQRNGNELSVSINPNIQRGRESPFPSRPIASPALSPSPRVMSPAPGYGPGVGLEARPRPRFREMMHEAPSSAPLASRFPTERNIIPPRANIIPPTRPPRTDDDEIAGLAYADHEDEDDQEDMRDVLDRFHDSSLEGSEESHYPDERTLPSRRSFEALRDKHESFAVSEYYGGRARGAPEPQPEDDDVDLALALTSGNRDTLYTMEDDDYDDRSIYSRVSILDPDKSGETRDRFVRRVEAMLRAKEAREGAPVVPPVPKIPEGLANASRPNRF</sequence>
<feature type="compositionally biased region" description="Basic and acidic residues" evidence="1">
    <location>
        <begin position="127"/>
        <end position="152"/>
    </location>
</feature>
<accession>A8P1T4</accession>
<feature type="compositionally biased region" description="Polar residues" evidence="1">
    <location>
        <begin position="372"/>
        <end position="394"/>
    </location>
</feature>
<dbReference type="VEuPathDB" id="FungiDB:CC1G_05653"/>
<dbReference type="KEGG" id="cci:CC1G_05653"/>
<feature type="compositionally biased region" description="Low complexity" evidence="1">
    <location>
        <begin position="690"/>
        <end position="701"/>
    </location>
</feature>
<evidence type="ECO:0000313" key="2">
    <source>
        <dbReference type="EMBL" id="EAU83749.1"/>
    </source>
</evidence>